<dbReference type="Pfam" id="PF22956">
    <property type="entry name" value="VPS15-like_hel"/>
    <property type="match status" value="1"/>
</dbReference>
<dbReference type="EMBL" id="MTSL01000008">
    <property type="protein sequence ID" value="PJF20102.1"/>
    <property type="molecule type" value="Genomic_DNA"/>
</dbReference>
<dbReference type="AlphaFoldDB" id="A0A2H9TQT5"/>
<keyword evidence="7" id="KW-1185">Reference proteome</keyword>
<keyword evidence="1" id="KW-0677">Repeat</keyword>
<dbReference type="InterPro" id="IPR000357">
    <property type="entry name" value="HEAT"/>
</dbReference>
<dbReference type="PANTHER" id="PTHR10648:SF4">
    <property type="entry name" value="PROTEIN PHOSPHATASE 2 (FORMERLY 2A), REGULATORY SUBUNIT A, BETA ISOFORM-RELATED"/>
    <property type="match status" value="1"/>
</dbReference>
<dbReference type="GO" id="GO:0005634">
    <property type="term" value="C:nucleus"/>
    <property type="evidence" value="ECO:0007669"/>
    <property type="project" value="TreeGrafter"/>
</dbReference>
<dbReference type="SUPFAM" id="SSF48371">
    <property type="entry name" value="ARM repeat"/>
    <property type="match status" value="1"/>
</dbReference>
<feature type="repeat" description="HEAT" evidence="3">
    <location>
        <begin position="318"/>
        <end position="356"/>
    </location>
</feature>
<feature type="domain" description="Phosphatase 2A Regulatory Subunit A helical" evidence="5">
    <location>
        <begin position="394"/>
        <end position="504"/>
    </location>
</feature>
<dbReference type="Proteomes" id="UP000240830">
    <property type="component" value="Unassembled WGS sequence"/>
</dbReference>
<dbReference type="GO" id="GO:0005829">
    <property type="term" value="C:cytosol"/>
    <property type="evidence" value="ECO:0007669"/>
    <property type="project" value="TreeGrafter"/>
</dbReference>
<dbReference type="Pfam" id="PF02985">
    <property type="entry name" value="HEAT"/>
    <property type="match status" value="1"/>
</dbReference>
<name>A0A2H9TQT5_9FUNG</name>
<dbReference type="OrthoDB" id="340346at2759"/>
<dbReference type="GO" id="GO:0000159">
    <property type="term" value="C:protein phosphatase type 2A complex"/>
    <property type="evidence" value="ECO:0007669"/>
    <property type="project" value="TreeGrafter"/>
</dbReference>
<feature type="repeat" description="HEAT" evidence="3">
    <location>
        <begin position="396"/>
        <end position="434"/>
    </location>
</feature>
<organism evidence="6 7">
    <name type="scientific">Paramicrosporidium saccamoebae</name>
    <dbReference type="NCBI Taxonomy" id="1246581"/>
    <lineage>
        <taxon>Eukaryota</taxon>
        <taxon>Fungi</taxon>
        <taxon>Fungi incertae sedis</taxon>
        <taxon>Cryptomycota</taxon>
        <taxon>Cryptomycota incertae sedis</taxon>
        <taxon>Paramicrosporidium</taxon>
    </lineage>
</organism>
<comment type="caution">
    <text evidence="6">The sequence shown here is derived from an EMBL/GenBank/DDBJ whole genome shotgun (WGS) entry which is preliminary data.</text>
</comment>
<dbReference type="STRING" id="1246581.A0A2H9TQT5"/>
<feature type="repeat" description="HEAT" evidence="3">
    <location>
        <begin position="553"/>
        <end position="591"/>
    </location>
</feature>
<feature type="repeat" description="HEAT" evidence="3">
    <location>
        <begin position="278"/>
        <end position="315"/>
    </location>
</feature>
<evidence type="ECO:0000256" key="2">
    <source>
        <dbReference type="ARBA" id="ARBA00038332"/>
    </source>
</evidence>
<dbReference type="InterPro" id="IPR011989">
    <property type="entry name" value="ARM-like"/>
</dbReference>
<protein>
    <submittedName>
        <fullName evidence="6">Uncharacterized protein</fullName>
    </submittedName>
</protein>
<dbReference type="InterPro" id="IPR021133">
    <property type="entry name" value="HEAT_type_2"/>
</dbReference>
<dbReference type="InterPro" id="IPR054573">
    <property type="entry name" value="PP2A/SF3B1-like_HEAT"/>
</dbReference>
<evidence type="ECO:0000313" key="6">
    <source>
        <dbReference type="EMBL" id="PJF20102.1"/>
    </source>
</evidence>
<dbReference type="GO" id="GO:0019888">
    <property type="term" value="F:protein phosphatase regulator activity"/>
    <property type="evidence" value="ECO:0007669"/>
    <property type="project" value="TreeGrafter"/>
</dbReference>
<evidence type="ECO:0000259" key="4">
    <source>
        <dbReference type="Pfam" id="PF22646"/>
    </source>
</evidence>
<accession>A0A2H9TQT5</accession>
<reference evidence="6 7" key="1">
    <citation type="submission" date="2016-10" db="EMBL/GenBank/DDBJ databases">
        <title>The genome of Paramicrosporidium saccamoebae is the missing link in understanding Cryptomycota and Microsporidia evolution.</title>
        <authorList>
            <person name="Quandt C.A."/>
            <person name="Beaudet D."/>
            <person name="Corsaro D."/>
            <person name="Michel R."/>
            <person name="Corradi N."/>
            <person name="James T."/>
        </authorList>
    </citation>
    <scope>NUCLEOTIDE SEQUENCE [LARGE SCALE GENOMIC DNA]</scope>
    <source>
        <strain evidence="6 7">KSL3</strain>
    </source>
</reference>
<feature type="repeat" description="HEAT" evidence="3">
    <location>
        <begin position="435"/>
        <end position="473"/>
    </location>
</feature>
<dbReference type="Gene3D" id="1.25.10.10">
    <property type="entry name" value="Leucine-rich Repeat Variant"/>
    <property type="match status" value="1"/>
</dbReference>
<dbReference type="Pfam" id="PF22646">
    <property type="entry name" value="PPP2R1A-like_HEAT"/>
    <property type="match status" value="1"/>
</dbReference>
<dbReference type="InterPro" id="IPR016024">
    <property type="entry name" value="ARM-type_fold"/>
</dbReference>
<proteinExistence type="inferred from homology"/>
<feature type="repeat" description="HEAT" evidence="3">
    <location>
        <begin position="357"/>
        <end position="395"/>
    </location>
</feature>
<feature type="domain" description="Phosphatase PP2A regulatory subunit A/Splicing factor 3B subunit 1-like HEAT repeat" evidence="4">
    <location>
        <begin position="318"/>
        <end position="379"/>
    </location>
</feature>
<dbReference type="PANTHER" id="PTHR10648">
    <property type="entry name" value="SERINE/THREONINE-PROTEIN PHOSPHATASE PP2A 65 KDA REGULATORY SUBUNIT"/>
    <property type="match status" value="1"/>
</dbReference>
<dbReference type="PROSITE" id="PS50077">
    <property type="entry name" value="HEAT_REPEAT"/>
    <property type="match status" value="9"/>
</dbReference>
<gene>
    <name evidence="6" type="ORF">PSACC_00080</name>
</gene>
<evidence type="ECO:0000259" key="5">
    <source>
        <dbReference type="Pfam" id="PF22956"/>
    </source>
</evidence>
<dbReference type="InterPro" id="IPR055231">
    <property type="entry name" value="2AA_helical"/>
</dbReference>
<feature type="repeat" description="HEAT" evidence="3">
    <location>
        <begin position="114"/>
        <end position="152"/>
    </location>
</feature>
<comment type="similarity">
    <text evidence="2">Belongs to the phosphatase 2A regulatory subunit A family.</text>
</comment>
<dbReference type="InterPro" id="IPR051023">
    <property type="entry name" value="PP2A_Regulatory_Subunit_A"/>
</dbReference>
<evidence type="ECO:0000256" key="1">
    <source>
        <dbReference type="ARBA" id="ARBA00022737"/>
    </source>
</evidence>
<feature type="repeat" description="HEAT" evidence="3">
    <location>
        <begin position="597"/>
        <end position="626"/>
    </location>
</feature>
<sequence length="626" mass="68962">MLYRLQRNEFVFSPMSEMDVVMGENSDIEGNDEFIQPVALLMDELKSEETAVRVESMKRLGTIALALGPERTRNELVPFLQSSLDEEDEVLTALAEEITSLLEYVGGAPHGYILLPLLEGLVSAEETYVRNTALDAFELIIKDMPEAHLKEHLTPAIQRLASGDWFSKKSSASVLIVALSSRVNEASEMEMSVKQAIMTEALRMFAALAVDETPLVRKAVANNLVKLIPLVDVSIRDQQLNTLCSQLAADPQDSVRLLAVEPVTVLMEKCSMVEFNALVPLFLALASDNSWRIRFMVAKLYGRLAAALVNGNNASVNVLDIYCALMRDAEAEVRSAACSQITSVSSVIPASITEDKIISSARTLLSDPSAHVRAALALQLNQVSKVLGSDSSVKLVLPMVLQLLRDESSDVRLNVISRLEVIVEVIGIDQLAASLLPAIVALAEDRQWRVRQTIIEYIPELSSHLGRAFFEEKLAKLAISWLNDAVFAVRETAVDSVKRIIQQFGSEWTVNSGLLQQLLEYAQHRNYLRRMTLLSALSQTCCVVETPVITAQFVPILEKLASDPIANVRFNVAKALQAIVPILIAASECNEVLRAPIVPMLQELQRDADSDVRDHATLALNIIPVF</sequence>
<evidence type="ECO:0000256" key="3">
    <source>
        <dbReference type="PROSITE-ProRule" id="PRU00103"/>
    </source>
</evidence>
<evidence type="ECO:0000313" key="7">
    <source>
        <dbReference type="Proteomes" id="UP000240830"/>
    </source>
</evidence>
<feature type="repeat" description="HEAT" evidence="3">
    <location>
        <begin position="37"/>
        <end position="75"/>
    </location>
</feature>